<organism evidence="1 2">
    <name type="scientific">Saccharothrix coeruleofusca</name>
    <dbReference type="NCBI Taxonomy" id="33919"/>
    <lineage>
        <taxon>Bacteria</taxon>
        <taxon>Bacillati</taxon>
        <taxon>Actinomycetota</taxon>
        <taxon>Actinomycetes</taxon>
        <taxon>Pseudonocardiales</taxon>
        <taxon>Pseudonocardiaceae</taxon>
        <taxon>Saccharothrix</taxon>
    </lineage>
</organism>
<comment type="caution">
    <text evidence="1">The sequence shown here is derived from an EMBL/GenBank/DDBJ whole genome shotgun (WGS) entry which is preliminary data.</text>
</comment>
<keyword evidence="2" id="KW-1185">Reference proteome</keyword>
<dbReference type="Proteomes" id="UP000639606">
    <property type="component" value="Unassembled WGS sequence"/>
</dbReference>
<dbReference type="Pfam" id="PF19760">
    <property type="entry name" value="DUF6247"/>
    <property type="match status" value="1"/>
</dbReference>
<evidence type="ECO:0000313" key="2">
    <source>
        <dbReference type="Proteomes" id="UP000639606"/>
    </source>
</evidence>
<dbReference type="EMBL" id="BMRG01000034">
    <property type="protein sequence ID" value="GGP87226.1"/>
    <property type="molecule type" value="Genomic_DNA"/>
</dbReference>
<reference evidence="1" key="1">
    <citation type="journal article" date="2014" name="Int. J. Syst. Evol. Microbiol.">
        <title>Complete genome sequence of Corynebacterium casei LMG S-19264T (=DSM 44701T), isolated from a smear-ripened cheese.</title>
        <authorList>
            <consortium name="US DOE Joint Genome Institute (JGI-PGF)"/>
            <person name="Walter F."/>
            <person name="Albersmeier A."/>
            <person name="Kalinowski J."/>
            <person name="Ruckert C."/>
        </authorList>
    </citation>
    <scope>NUCLEOTIDE SEQUENCE</scope>
    <source>
        <strain evidence="1">JCM 3313</strain>
    </source>
</reference>
<accession>A0A918AV11</accession>
<evidence type="ECO:0000313" key="1">
    <source>
        <dbReference type="EMBL" id="GGP87226.1"/>
    </source>
</evidence>
<proteinExistence type="predicted"/>
<dbReference type="AlphaFoldDB" id="A0A918AV11"/>
<sequence length="128" mass="13957">MARDVRGGWALGWGMASPAASVSSGGDPVAPAADPVAIRAALTPMLVAEFDREWELVLERAKVSKDLAGIRDLLGKWRHIAYGELRDPGSYYRMLAKAEQVQRLGANPDAVSLEEMKALLRQRQGRAE</sequence>
<gene>
    <name evidence="1" type="ORF">GCM10010185_71250</name>
</gene>
<dbReference type="InterPro" id="IPR046214">
    <property type="entry name" value="DUF6247"/>
</dbReference>
<name>A0A918AV11_9PSEU</name>
<protein>
    <submittedName>
        <fullName evidence="1">Uncharacterized protein</fullName>
    </submittedName>
</protein>
<reference evidence="1" key="2">
    <citation type="submission" date="2020-09" db="EMBL/GenBank/DDBJ databases">
        <authorList>
            <person name="Sun Q."/>
            <person name="Ohkuma M."/>
        </authorList>
    </citation>
    <scope>NUCLEOTIDE SEQUENCE</scope>
    <source>
        <strain evidence="1">JCM 3313</strain>
    </source>
</reference>